<dbReference type="GO" id="GO:0032259">
    <property type="term" value="P:methylation"/>
    <property type="evidence" value="ECO:0007669"/>
    <property type="project" value="UniProtKB-KW"/>
</dbReference>
<dbReference type="InterPro" id="IPR052527">
    <property type="entry name" value="Metal_cation-efflux_comp"/>
</dbReference>
<gene>
    <name evidence="6" type="ORF">SAMN05892877_111149</name>
</gene>
<dbReference type="Proteomes" id="UP000219167">
    <property type="component" value="Unassembled WGS sequence"/>
</dbReference>
<evidence type="ECO:0000256" key="1">
    <source>
        <dbReference type="ARBA" id="ARBA00004127"/>
    </source>
</evidence>
<feature type="transmembrane region" description="Helical" evidence="5">
    <location>
        <begin position="41"/>
        <end position="61"/>
    </location>
</feature>
<dbReference type="Gene3D" id="1.20.120.1630">
    <property type="match status" value="1"/>
</dbReference>
<evidence type="ECO:0000256" key="4">
    <source>
        <dbReference type="ARBA" id="ARBA00023136"/>
    </source>
</evidence>
<evidence type="ECO:0000256" key="2">
    <source>
        <dbReference type="ARBA" id="ARBA00022692"/>
    </source>
</evidence>
<protein>
    <submittedName>
        <fullName evidence="6">Protein-S-isoprenylcysteine O-methyltransferase Ste14</fullName>
    </submittedName>
</protein>
<evidence type="ECO:0000313" key="7">
    <source>
        <dbReference type="Proteomes" id="UP000219167"/>
    </source>
</evidence>
<dbReference type="Pfam" id="PF04191">
    <property type="entry name" value="PEMT"/>
    <property type="match status" value="1"/>
</dbReference>
<accession>A0A285UP88</accession>
<keyword evidence="6" id="KW-0489">Methyltransferase</keyword>
<dbReference type="GO" id="GO:0008168">
    <property type="term" value="F:methyltransferase activity"/>
    <property type="evidence" value="ECO:0007669"/>
    <property type="project" value="UniProtKB-KW"/>
</dbReference>
<evidence type="ECO:0000256" key="5">
    <source>
        <dbReference type="SAM" id="Phobius"/>
    </source>
</evidence>
<proteinExistence type="predicted"/>
<keyword evidence="4 5" id="KW-0472">Membrane</keyword>
<name>A0A285UP88_9HYPH</name>
<evidence type="ECO:0000313" key="6">
    <source>
        <dbReference type="EMBL" id="SOC43573.1"/>
    </source>
</evidence>
<feature type="transmembrane region" description="Helical" evidence="5">
    <location>
        <begin position="12"/>
        <end position="29"/>
    </location>
</feature>
<keyword evidence="2 5" id="KW-0812">Transmembrane</keyword>
<reference evidence="6 7" key="1">
    <citation type="submission" date="2017-08" db="EMBL/GenBank/DDBJ databases">
        <authorList>
            <person name="de Groot N.N."/>
        </authorList>
    </citation>
    <scope>NUCLEOTIDE SEQUENCE [LARGE SCALE GENOMIC DNA]</scope>
    <source>
        <strain evidence="6 7">JC85</strain>
    </source>
</reference>
<dbReference type="PANTHER" id="PTHR43847:SF1">
    <property type="entry name" value="BLL3993 PROTEIN"/>
    <property type="match status" value="1"/>
</dbReference>
<sequence length="189" mass="21121">MAGNEMETALDIVITCTSLVVVGFYSWSLRGHFSSPRVPDGFKVISAAVALTTFFFLYLVWSITQPVPAQLFGLALEILATAIFWWAISASKKARLRYAFDPDHPDSLVTTGPYRYVRHPFYTSYIIFWAGWGVATWTVWAAIPVVAFVVIYVIAAKGEEKKFASTPLAAEYDAYRRRTGFLVPRFAGA</sequence>
<dbReference type="RefSeq" id="WP_245423563.1">
    <property type="nucleotide sequence ID" value="NZ_OBQD01000011.1"/>
</dbReference>
<organism evidence="6 7">
    <name type="scientific">Rhizobium subbaraonis</name>
    <dbReference type="NCBI Taxonomy" id="908946"/>
    <lineage>
        <taxon>Bacteria</taxon>
        <taxon>Pseudomonadati</taxon>
        <taxon>Pseudomonadota</taxon>
        <taxon>Alphaproteobacteria</taxon>
        <taxon>Hyphomicrobiales</taxon>
        <taxon>Rhizobiaceae</taxon>
        <taxon>Rhizobium/Agrobacterium group</taxon>
        <taxon>Rhizobium</taxon>
    </lineage>
</organism>
<comment type="subcellular location">
    <subcellularLocation>
        <location evidence="1">Endomembrane system</location>
        <topology evidence="1">Multi-pass membrane protein</topology>
    </subcellularLocation>
</comment>
<keyword evidence="7" id="KW-1185">Reference proteome</keyword>
<feature type="transmembrane region" description="Helical" evidence="5">
    <location>
        <begin position="67"/>
        <end position="88"/>
    </location>
</feature>
<dbReference type="GO" id="GO:0012505">
    <property type="term" value="C:endomembrane system"/>
    <property type="evidence" value="ECO:0007669"/>
    <property type="project" value="UniProtKB-SubCell"/>
</dbReference>
<keyword evidence="6" id="KW-0808">Transferase</keyword>
<dbReference type="AlphaFoldDB" id="A0A285UP88"/>
<feature type="transmembrane region" description="Helical" evidence="5">
    <location>
        <begin position="125"/>
        <end position="155"/>
    </location>
</feature>
<dbReference type="PANTHER" id="PTHR43847">
    <property type="entry name" value="BLL3993 PROTEIN"/>
    <property type="match status" value="1"/>
</dbReference>
<evidence type="ECO:0000256" key="3">
    <source>
        <dbReference type="ARBA" id="ARBA00022989"/>
    </source>
</evidence>
<keyword evidence="3 5" id="KW-1133">Transmembrane helix</keyword>
<dbReference type="InterPro" id="IPR007318">
    <property type="entry name" value="Phopholipid_MeTrfase"/>
</dbReference>
<dbReference type="EMBL" id="OBQD01000011">
    <property type="protein sequence ID" value="SOC43573.1"/>
    <property type="molecule type" value="Genomic_DNA"/>
</dbReference>
<dbReference type="PROSITE" id="PS50244">
    <property type="entry name" value="S5A_REDUCTASE"/>
    <property type="match status" value="1"/>
</dbReference>